<gene>
    <name evidence="4" type="ORF">PGLA1383_LOCUS19003</name>
</gene>
<evidence type="ECO:0000313" key="5">
    <source>
        <dbReference type="Proteomes" id="UP000654075"/>
    </source>
</evidence>
<dbReference type="AlphaFoldDB" id="A0A813EIR8"/>
<evidence type="ECO:0008006" key="6">
    <source>
        <dbReference type="Google" id="ProtNLM"/>
    </source>
</evidence>
<evidence type="ECO:0000256" key="2">
    <source>
        <dbReference type="SAM" id="MobiDB-lite"/>
    </source>
</evidence>
<evidence type="ECO:0000313" key="4">
    <source>
        <dbReference type="EMBL" id="CAE8600694.1"/>
    </source>
</evidence>
<comment type="caution">
    <text evidence="4">The sequence shown here is derived from an EMBL/GenBank/DDBJ whole genome shotgun (WGS) entry which is preliminary data.</text>
</comment>
<dbReference type="Proteomes" id="UP000654075">
    <property type="component" value="Unassembled WGS sequence"/>
</dbReference>
<name>A0A813EIR8_POLGL</name>
<evidence type="ECO:0000256" key="3">
    <source>
        <dbReference type="SAM" id="SignalP"/>
    </source>
</evidence>
<feature type="signal peptide" evidence="3">
    <location>
        <begin position="1"/>
        <end position="22"/>
    </location>
</feature>
<feature type="region of interest" description="Disordered" evidence="2">
    <location>
        <begin position="309"/>
        <end position="328"/>
    </location>
</feature>
<dbReference type="OrthoDB" id="330121at2759"/>
<dbReference type="PANTHER" id="PTHR46104:SF1">
    <property type="entry name" value="GENE 9195-RELATED"/>
    <property type="match status" value="1"/>
</dbReference>
<dbReference type="EMBL" id="CAJNNV010012362">
    <property type="protein sequence ID" value="CAE8600694.1"/>
    <property type="molecule type" value="Genomic_DNA"/>
</dbReference>
<feature type="region of interest" description="Disordered" evidence="2">
    <location>
        <begin position="701"/>
        <end position="729"/>
    </location>
</feature>
<feature type="coiled-coil region" evidence="1">
    <location>
        <begin position="335"/>
        <end position="439"/>
    </location>
</feature>
<accession>A0A813EIR8</accession>
<feature type="compositionally biased region" description="Basic and acidic residues" evidence="2">
    <location>
        <begin position="309"/>
        <end position="318"/>
    </location>
</feature>
<feature type="region of interest" description="Disordered" evidence="2">
    <location>
        <begin position="439"/>
        <end position="466"/>
    </location>
</feature>
<proteinExistence type="predicted"/>
<dbReference type="PANTHER" id="PTHR46104">
    <property type="entry name" value="GENE 9195-RELATED-RELATED"/>
    <property type="match status" value="1"/>
</dbReference>
<evidence type="ECO:0000256" key="1">
    <source>
        <dbReference type="SAM" id="Coils"/>
    </source>
</evidence>
<protein>
    <recommendedName>
        <fullName evidence="6">SHSP domain-containing protein</fullName>
    </recommendedName>
</protein>
<organism evidence="4 5">
    <name type="scientific">Polarella glacialis</name>
    <name type="common">Dinoflagellate</name>
    <dbReference type="NCBI Taxonomy" id="89957"/>
    <lineage>
        <taxon>Eukaryota</taxon>
        <taxon>Sar</taxon>
        <taxon>Alveolata</taxon>
        <taxon>Dinophyceae</taxon>
        <taxon>Suessiales</taxon>
        <taxon>Suessiaceae</taxon>
        <taxon>Polarella</taxon>
    </lineage>
</organism>
<sequence>MAASKLMLWLLLAAADLAAATAAAGATPERCPPGYYCPVACGEPVVCPPRHFCPAGSTSARKCPAGSECAPRMEFSVLQNLTGIQKDFDMARVPWGWQKWWWPRSMFFFSLPTGGCWLAGSMDFGSERFAQVAFASAELLEQMGQVAWPAADHYVWAMHLPPRRQHEHSMSPGEAPLPQLAAPDFAKCARHLQSSFRLGLLQLRFCPEGQNEPVLCPAGSFCPGGSALSLGFVVQRRCAAGWVCPAGTSNSTETWQADPPLSSVRAVCCVIDCCPAELRAVALPWLVAILNKLEEQLLLMSCGASNKQRESSESKDETSALDESSDCEEPLRLSKKALEEKHKELYKRKKELSELAATLQKTQNDFNSSERHVAEFREALAEKQRELQMRLSEIAKAMEDKQVELEDERRRSAELVEALEKWNGQVARVMQEKEAARKAERDVARTSAAASNEAKFGNESNHSAGQPVISATDKAEALHYEEPSLELPCRFDAGIFGQLLARLDTSDKTEYRYHQMLVPVLGLILALTLPLLGFLTKMLTDVGLDLATARCEVQRVAHLEYPSMSSHTSAVEPFRHVVYNEDDRRIIKVECPGVTIHDVRIESLFNGAKVAVNRKESPGVTPQKWEQEFKFPVEDGHFEIEQSDTIVENGFLHVVFRAYTHQPRVFQVIPVFHMAARDDDSDLPALCSISGCGSEASLVPLAPDPLANSQAGSKEESGQDASSSRHSFEVLSRSSDHGFEVLSRASAGHGFEVLSNASAATAPAEASPSHCLLQGSHLATP</sequence>
<keyword evidence="3" id="KW-0732">Signal</keyword>
<keyword evidence="5" id="KW-1185">Reference proteome</keyword>
<feature type="compositionally biased region" description="Acidic residues" evidence="2">
    <location>
        <begin position="319"/>
        <end position="328"/>
    </location>
</feature>
<feature type="chain" id="PRO_5032943881" description="SHSP domain-containing protein" evidence="3">
    <location>
        <begin position="23"/>
        <end position="781"/>
    </location>
</feature>
<keyword evidence="1" id="KW-0175">Coiled coil</keyword>
<reference evidence="4" key="1">
    <citation type="submission" date="2021-02" db="EMBL/GenBank/DDBJ databases">
        <authorList>
            <person name="Dougan E. K."/>
            <person name="Rhodes N."/>
            <person name="Thang M."/>
            <person name="Chan C."/>
        </authorList>
    </citation>
    <scope>NUCLEOTIDE SEQUENCE</scope>
</reference>